<dbReference type="Gene3D" id="1.50.10.10">
    <property type="match status" value="1"/>
</dbReference>
<feature type="region of interest" description="Disordered" evidence="2">
    <location>
        <begin position="1"/>
        <end position="24"/>
    </location>
</feature>
<protein>
    <submittedName>
        <fullName evidence="3">Glycoside hydrolase family 88 protein</fullName>
    </submittedName>
</protein>
<accession>A0AAU8DNP5</accession>
<feature type="compositionally biased region" description="Polar residues" evidence="2">
    <location>
        <begin position="1"/>
        <end position="11"/>
    </location>
</feature>
<dbReference type="Pfam" id="PF07470">
    <property type="entry name" value="Glyco_hydro_88"/>
    <property type="match status" value="1"/>
</dbReference>
<dbReference type="InterPro" id="IPR008928">
    <property type="entry name" value="6-hairpin_glycosidase_sf"/>
</dbReference>
<dbReference type="RefSeq" id="WP_353648127.1">
    <property type="nucleotide sequence ID" value="NZ_CP159218.1"/>
</dbReference>
<dbReference type="PANTHER" id="PTHR33886:SF8">
    <property type="entry name" value="UNSATURATED RHAMNOGALACTURONAN HYDROLASE (EUROFUNG)"/>
    <property type="match status" value="1"/>
</dbReference>
<proteinExistence type="predicted"/>
<sequence length="367" mass="39112">MAGEDTTSAQLSAPPRSPLPPQDCTPQALRRIGDEVVAATLQLGLPHWFWPEGVALTGMTEFASVCGKPFPDEVSRWFEQFATRGLLPDHINDVAPGTAAVRGVAAGAGIDAGVLERLYNWLTTSPAATRDADGTWEHWPGGVWADTVYMAGLFVGELGILWERADLVELFGRQLMLHLKRLQHPTSGLCAHGSHRGETIWCHWGRANAWIALAGVEYLQLARTAGLAELDVTAQVRAALTRQLLALLDHQPQQGVWSVLVDDQVENAGIIETSAAAGIGAAMIRAGTLVPELPVAVGAAGELAVRGALAYVDDGILTRVSAGTVLQLVPFGYSVIRDDRPQLYGQGLMLQGISALLHRVDPVGPGV</sequence>
<name>A0AAU8DNP5_9ACTN</name>
<evidence type="ECO:0000256" key="1">
    <source>
        <dbReference type="ARBA" id="ARBA00022801"/>
    </source>
</evidence>
<organism evidence="3">
    <name type="scientific">Nakamurella sp. A5-74</name>
    <dbReference type="NCBI Taxonomy" id="3158264"/>
    <lineage>
        <taxon>Bacteria</taxon>
        <taxon>Bacillati</taxon>
        <taxon>Actinomycetota</taxon>
        <taxon>Actinomycetes</taxon>
        <taxon>Nakamurellales</taxon>
        <taxon>Nakamurellaceae</taxon>
        <taxon>Nakamurella</taxon>
    </lineage>
</organism>
<dbReference type="InterPro" id="IPR012341">
    <property type="entry name" value="6hp_glycosidase-like_sf"/>
</dbReference>
<reference evidence="3" key="1">
    <citation type="submission" date="2024-05" db="EMBL/GenBank/DDBJ databases">
        <authorList>
            <person name="Cai S.Y."/>
            <person name="Jin L.M."/>
            <person name="Li H.R."/>
        </authorList>
    </citation>
    <scope>NUCLEOTIDE SEQUENCE</scope>
    <source>
        <strain evidence="3">A5-74</strain>
    </source>
</reference>
<dbReference type="PANTHER" id="PTHR33886">
    <property type="entry name" value="UNSATURATED RHAMNOGALACTURONAN HYDROLASE (EUROFUNG)"/>
    <property type="match status" value="1"/>
</dbReference>
<dbReference type="EMBL" id="CP159218">
    <property type="protein sequence ID" value="XCG62512.1"/>
    <property type="molecule type" value="Genomic_DNA"/>
</dbReference>
<dbReference type="GO" id="GO:0005975">
    <property type="term" value="P:carbohydrate metabolic process"/>
    <property type="evidence" value="ECO:0007669"/>
    <property type="project" value="InterPro"/>
</dbReference>
<gene>
    <name evidence="3" type="ORF">ABLG96_14815</name>
</gene>
<evidence type="ECO:0000313" key="3">
    <source>
        <dbReference type="EMBL" id="XCG62512.1"/>
    </source>
</evidence>
<keyword evidence="1 3" id="KW-0378">Hydrolase</keyword>
<dbReference type="SUPFAM" id="SSF48208">
    <property type="entry name" value="Six-hairpin glycosidases"/>
    <property type="match status" value="1"/>
</dbReference>
<dbReference type="InterPro" id="IPR052043">
    <property type="entry name" value="PolySaccharide_Degr_Enz"/>
</dbReference>
<evidence type="ECO:0000256" key="2">
    <source>
        <dbReference type="SAM" id="MobiDB-lite"/>
    </source>
</evidence>
<dbReference type="InterPro" id="IPR010905">
    <property type="entry name" value="Glyco_hydro_88"/>
</dbReference>
<dbReference type="AlphaFoldDB" id="A0AAU8DNP5"/>
<dbReference type="GO" id="GO:0016787">
    <property type="term" value="F:hydrolase activity"/>
    <property type="evidence" value="ECO:0007669"/>
    <property type="project" value="UniProtKB-KW"/>
</dbReference>